<dbReference type="InterPro" id="IPR006944">
    <property type="entry name" value="Phage/GTA_portal"/>
</dbReference>
<gene>
    <name evidence="2" type="ORF">WOU_00266</name>
</gene>
<dbReference type="NCBIfam" id="TIGR01537">
    <property type="entry name" value="portal_HK97"/>
    <property type="match status" value="1"/>
</dbReference>
<protein>
    <submittedName>
        <fullName evidence="2">HK97 family phage portal protein</fullName>
    </submittedName>
</protein>
<dbReference type="Proteomes" id="UP000013638">
    <property type="component" value="Unassembled WGS sequence"/>
</dbReference>
<dbReference type="PATRIC" id="fig|1169311.3.peg.263"/>
<evidence type="ECO:0000313" key="2">
    <source>
        <dbReference type="EMBL" id="EOK16146.1"/>
    </source>
</evidence>
<feature type="compositionally biased region" description="Acidic residues" evidence="1">
    <location>
        <begin position="387"/>
        <end position="397"/>
    </location>
</feature>
<sequence>MGIFDWFKRGDTHFSLNDAKLCEQLSADIVYKRLAIHSCIDLIANIALKADFNTFEKGKKTRKDDFYALNVQPNQNQSQKKFLKRIIYELLYNNECLVFQLKGQYFVADTFSREERLFKENIYSGISANGMTLRETLSEKDVWYFKYYDVNLRTLLDSVYESYGKLLMATMNVYKRSNAKRYILQGNFFRSQTDKQQKAIDDMINQQMKPWLEADNAGAIFQLQDGYNMTDVSQQGKTNGGGHSVDDIKKQIDGIYELVARTFHVPVGLLKGDAVETEGQINQLLMFAVIPILDIIETEINAKLYTKDEYLERTYLKIDTSRLKILTIQDLASSLDKFLSIGAFSIDDVLEFMGGQPFEEEWSQRRFITKNYADARTWGKESKGGEENGESEDSTAT</sequence>
<feature type="region of interest" description="Disordered" evidence="1">
    <location>
        <begin position="378"/>
        <end position="397"/>
    </location>
</feature>
<evidence type="ECO:0000256" key="1">
    <source>
        <dbReference type="SAM" id="MobiDB-lite"/>
    </source>
</evidence>
<reference evidence="2 3" key="1">
    <citation type="submission" date="2013-02" db="EMBL/GenBank/DDBJ databases">
        <title>The Genome Sequence of Enterococcus faecalis ATCC_6055.</title>
        <authorList>
            <consortium name="The Broad Institute Genome Sequencing Platform"/>
            <consortium name="The Broad Institute Genome Sequencing Center for Infectious Disease"/>
            <person name="Earl A.M."/>
            <person name="Gilmore M.S."/>
            <person name="Lebreton F."/>
            <person name="Walker B."/>
            <person name="Young S.K."/>
            <person name="Zeng Q."/>
            <person name="Gargeya S."/>
            <person name="Fitzgerald M."/>
            <person name="Haas B."/>
            <person name="Abouelleil A."/>
            <person name="Alvarado L."/>
            <person name="Arachchi H.M."/>
            <person name="Berlin A.M."/>
            <person name="Chapman S.B."/>
            <person name="Dewar J."/>
            <person name="Goldberg J."/>
            <person name="Griggs A."/>
            <person name="Gujja S."/>
            <person name="Hansen M."/>
            <person name="Howarth C."/>
            <person name="Imamovic A."/>
            <person name="Larimer J."/>
            <person name="McCowan C."/>
            <person name="Murphy C."/>
            <person name="Neiman D."/>
            <person name="Pearson M."/>
            <person name="Priest M."/>
            <person name="Roberts A."/>
            <person name="Saif S."/>
            <person name="Shea T."/>
            <person name="Sisk P."/>
            <person name="Sykes S."/>
            <person name="Wortman J."/>
            <person name="Nusbaum C."/>
            <person name="Birren B."/>
        </authorList>
    </citation>
    <scope>NUCLEOTIDE SEQUENCE [LARGE SCALE GENOMIC DNA]</scope>
    <source>
        <strain evidence="2 3">ATCC 6055</strain>
    </source>
</reference>
<organism evidence="2 3">
    <name type="scientific">Enterococcus faecalis ATCC 6055</name>
    <dbReference type="NCBI Taxonomy" id="1169311"/>
    <lineage>
        <taxon>Bacteria</taxon>
        <taxon>Bacillati</taxon>
        <taxon>Bacillota</taxon>
        <taxon>Bacilli</taxon>
        <taxon>Lactobacillales</taxon>
        <taxon>Enterococcaceae</taxon>
        <taxon>Enterococcus</taxon>
    </lineage>
</organism>
<accession>R3KRY8</accession>
<dbReference type="EMBL" id="ASDZ01000004">
    <property type="protein sequence ID" value="EOK16146.1"/>
    <property type="molecule type" value="Genomic_DNA"/>
</dbReference>
<evidence type="ECO:0000313" key="3">
    <source>
        <dbReference type="Proteomes" id="UP000013638"/>
    </source>
</evidence>
<dbReference type="InterPro" id="IPR006427">
    <property type="entry name" value="Portal_HK97"/>
</dbReference>
<comment type="caution">
    <text evidence="2">The sequence shown here is derived from an EMBL/GenBank/DDBJ whole genome shotgun (WGS) entry which is preliminary data.</text>
</comment>
<proteinExistence type="predicted"/>
<name>R3KRY8_ENTFL</name>
<dbReference type="AlphaFoldDB" id="R3KRY8"/>
<dbReference type="HOGENOM" id="CLU_058627_0_0_9"/>
<dbReference type="Pfam" id="PF04860">
    <property type="entry name" value="Phage_portal"/>
    <property type="match status" value="1"/>
</dbReference>
<dbReference type="RefSeq" id="WP_010783989.1">
    <property type="nucleotide sequence ID" value="NZ_KB944840.1"/>
</dbReference>